<sequence length="449" mass="49975">MGRSSYAKRATLHPIRWMEQYAIDIALHPETTPHFHDYLTVRWAARVRPGLRVSTLRRAFEKLVKRHEPLRQRFVETDDGWKAEILDTHPVGLIVETHGALSDHEQVSIVTERVREPLDALSDALFEMRLLRFGDSCDVVFMRANHAIIDGYSAAMLVEELLKYILSLPVTAPVLSYGEFVGHQVRKELENAEEKAAFWRRMLLPPPTDLNIGRKARGLAPMSPATVRKPRSLDRVLEPDDTARIEELSKRTGATPFAILQAAFSETLCTLGDADSVMINGIYGRNDPALSTYVGPGIEIAPLRYDRDESGLETCIAQVVEKLSSAAKHLPTRELHPDGQIIRAFEDAGVKHDRFWVLAPLPVGRMRASPFRKLFEKVLSGPLELGAVSIEQLEIPSLAPTDVEIEFTITPAPDGPRATIHADAAAYGEDELGMIADGVREQLARAAPL</sequence>
<dbReference type="SUPFAM" id="SSF52777">
    <property type="entry name" value="CoA-dependent acyltransferases"/>
    <property type="match status" value="2"/>
</dbReference>
<dbReference type="EMBL" id="JFKC01000015">
    <property type="protein sequence ID" value="OSQ48991.1"/>
    <property type="molecule type" value="Genomic_DNA"/>
</dbReference>
<dbReference type="InterPro" id="IPR001242">
    <property type="entry name" value="Condensation_dom"/>
</dbReference>
<proteinExistence type="predicted"/>
<protein>
    <recommendedName>
        <fullName evidence="1">Condensation domain-containing protein</fullName>
    </recommendedName>
</protein>
<dbReference type="GO" id="GO:0044550">
    <property type="term" value="P:secondary metabolite biosynthetic process"/>
    <property type="evidence" value="ECO:0007669"/>
    <property type="project" value="TreeGrafter"/>
</dbReference>
<dbReference type="AlphaFoldDB" id="A0A1X4NIX6"/>
<dbReference type="Gene3D" id="3.30.559.10">
    <property type="entry name" value="Chloramphenicol acetyltransferase-like domain"/>
    <property type="match status" value="1"/>
</dbReference>
<dbReference type="Proteomes" id="UP000193926">
    <property type="component" value="Unassembled WGS sequence"/>
</dbReference>
<evidence type="ECO:0000313" key="2">
    <source>
        <dbReference type="EMBL" id="OSQ48991.1"/>
    </source>
</evidence>
<evidence type="ECO:0000259" key="1">
    <source>
        <dbReference type="Pfam" id="PF00668"/>
    </source>
</evidence>
<dbReference type="OrthoDB" id="9803968at2"/>
<evidence type="ECO:0000313" key="3">
    <source>
        <dbReference type="Proteomes" id="UP000193926"/>
    </source>
</evidence>
<dbReference type="RefSeq" id="WP_085639155.1">
    <property type="nucleotide sequence ID" value="NZ_JFKC01000015.1"/>
</dbReference>
<comment type="caution">
    <text evidence="2">The sequence shown here is derived from an EMBL/GenBank/DDBJ whole genome shotgun (WGS) entry which is preliminary data.</text>
</comment>
<accession>A0A1X4NIX6</accession>
<dbReference type="GO" id="GO:0003824">
    <property type="term" value="F:catalytic activity"/>
    <property type="evidence" value="ECO:0007669"/>
    <property type="project" value="InterPro"/>
</dbReference>
<dbReference type="PANTHER" id="PTHR45527:SF1">
    <property type="entry name" value="FATTY ACID SYNTHASE"/>
    <property type="match status" value="1"/>
</dbReference>
<dbReference type="GO" id="GO:0005737">
    <property type="term" value="C:cytoplasm"/>
    <property type="evidence" value="ECO:0007669"/>
    <property type="project" value="TreeGrafter"/>
</dbReference>
<reference evidence="2 3" key="1">
    <citation type="submission" date="2014-03" db="EMBL/GenBank/DDBJ databases">
        <title>The draft genome sequence of Marivita geojedonensis KCTC 23882.</title>
        <authorList>
            <person name="Lai Q."/>
            <person name="Shao Z."/>
        </authorList>
    </citation>
    <scope>NUCLEOTIDE SEQUENCE [LARGE SCALE GENOMIC DNA]</scope>
    <source>
        <strain evidence="2 3">DPG-138</strain>
    </source>
</reference>
<name>A0A1X4NIX6_9RHOB</name>
<dbReference type="InterPro" id="IPR023213">
    <property type="entry name" value="CAT-like_dom_sf"/>
</dbReference>
<dbReference type="PANTHER" id="PTHR45527">
    <property type="entry name" value="NONRIBOSOMAL PEPTIDE SYNTHETASE"/>
    <property type="match status" value="1"/>
</dbReference>
<dbReference type="GO" id="GO:0031177">
    <property type="term" value="F:phosphopantetheine binding"/>
    <property type="evidence" value="ECO:0007669"/>
    <property type="project" value="TreeGrafter"/>
</dbReference>
<keyword evidence="3" id="KW-1185">Reference proteome</keyword>
<dbReference type="Gene3D" id="3.30.559.30">
    <property type="entry name" value="Nonribosomal peptide synthetase, condensation domain"/>
    <property type="match status" value="1"/>
</dbReference>
<dbReference type="GO" id="GO:0043041">
    <property type="term" value="P:amino acid activation for nonribosomal peptide biosynthetic process"/>
    <property type="evidence" value="ECO:0007669"/>
    <property type="project" value="TreeGrafter"/>
</dbReference>
<feature type="domain" description="Condensation" evidence="1">
    <location>
        <begin position="44"/>
        <end position="329"/>
    </location>
</feature>
<organism evidence="2 3">
    <name type="scientific">Marivita geojedonensis</name>
    <dbReference type="NCBI Taxonomy" id="1123756"/>
    <lineage>
        <taxon>Bacteria</taxon>
        <taxon>Pseudomonadati</taxon>
        <taxon>Pseudomonadota</taxon>
        <taxon>Alphaproteobacteria</taxon>
        <taxon>Rhodobacterales</taxon>
        <taxon>Roseobacteraceae</taxon>
        <taxon>Marivita</taxon>
    </lineage>
</organism>
<dbReference type="Pfam" id="PF00668">
    <property type="entry name" value="Condensation"/>
    <property type="match status" value="1"/>
</dbReference>
<dbReference type="STRING" id="1123756.MGEO_14300"/>
<gene>
    <name evidence="2" type="ORF">MGEO_14300</name>
</gene>